<accession>A0A5E4CLE6</accession>
<dbReference type="EMBL" id="CABDUW010001476">
    <property type="protein sequence ID" value="VTJ81909.1"/>
    <property type="molecule type" value="Genomic_DNA"/>
</dbReference>
<name>A0A5E4CLE6_MARMO</name>
<evidence type="ECO:0000313" key="4">
    <source>
        <dbReference type="Proteomes" id="UP000335636"/>
    </source>
</evidence>
<protein>
    <submittedName>
        <fullName evidence="3">Uncharacterized protein</fullName>
    </submittedName>
</protein>
<feature type="region of interest" description="Disordered" evidence="1">
    <location>
        <begin position="50"/>
        <end position="117"/>
    </location>
</feature>
<organism evidence="3 4">
    <name type="scientific">Marmota monax</name>
    <name type="common">Woodchuck</name>
    <dbReference type="NCBI Taxonomy" id="9995"/>
    <lineage>
        <taxon>Eukaryota</taxon>
        <taxon>Metazoa</taxon>
        <taxon>Chordata</taxon>
        <taxon>Craniata</taxon>
        <taxon>Vertebrata</taxon>
        <taxon>Euteleostomi</taxon>
        <taxon>Mammalia</taxon>
        <taxon>Eutheria</taxon>
        <taxon>Euarchontoglires</taxon>
        <taxon>Glires</taxon>
        <taxon>Rodentia</taxon>
        <taxon>Sciuromorpha</taxon>
        <taxon>Sciuridae</taxon>
        <taxon>Xerinae</taxon>
        <taxon>Marmotini</taxon>
        <taxon>Marmota</taxon>
    </lineage>
</organism>
<evidence type="ECO:0000313" key="3">
    <source>
        <dbReference type="EMBL" id="VTJ81909.1"/>
    </source>
</evidence>
<dbReference type="Proteomes" id="UP000662637">
    <property type="component" value="Unassembled WGS sequence"/>
</dbReference>
<gene>
    <name evidence="2" type="ORF">GHT09_018357</name>
    <name evidence="3" type="ORF">MONAX_5E046566</name>
</gene>
<evidence type="ECO:0000313" key="2">
    <source>
        <dbReference type="EMBL" id="KAF7470301.1"/>
    </source>
</evidence>
<dbReference type="Proteomes" id="UP000335636">
    <property type="component" value="Unassembled WGS sequence"/>
</dbReference>
<feature type="compositionally biased region" description="Low complexity" evidence="1">
    <location>
        <begin position="82"/>
        <end position="95"/>
    </location>
</feature>
<proteinExistence type="predicted"/>
<feature type="region of interest" description="Disordered" evidence="1">
    <location>
        <begin position="1"/>
        <end position="33"/>
    </location>
</feature>
<sequence length="117" mass="12048">MNQGGNGSPEGSEAQEPFGATSPSSPGIFSSKAHESLHISFQAMCQVLARPLKPSREKSSRAQGTRPRSAHDGHPPLPVGVLWPQGQGQQPRPLQGGLGTQKTGSGTGLPLMSATGV</sequence>
<keyword evidence="4" id="KW-1185">Reference proteome</keyword>
<dbReference type="EMBL" id="WJEC01007544">
    <property type="protein sequence ID" value="KAF7470301.1"/>
    <property type="molecule type" value="Genomic_DNA"/>
</dbReference>
<reference evidence="3 4" key="1">
    <citation type="submission" date="2019-04" db="EMBL/GenBank/DDBJ databases">
        <authorList>
            <person name="Alioto T."/>
            <person name="Alioto T."/>
        </authorList>
    </citation>
    <scope>NUCLEOTIDE SEQUENCE [LARGE SCALE GENOMIC DNA]</scope>
</reference>
<reference evidence="2" key="2">
    <citation type="submission" date="2020-08" db="EMBL/GenBank/DDBJ databases">
        <authorList>
            <person name="Shumante A."/>
            <person name="Zimin A.V."/>
            <person name="Puiu D."/>
            <person name="Salzberg S.L."/>
        </authorList>
    </citation>
    <scope>NUCLEOTIDE SEQUENCE</scope>
    <source>
        <strain evidence="2">WC2-LM</strain>
        <tissue evidence="2">Liver</tissue>
    </source>
</reference>
<evidence type="ECO:0000256" key="1">
    <source>
        <dbReference type="SAM" id="MobiDB-lite"/>
    </source>
</evidence>
<dbReference type="AlphaFoldDB" id="A0A5E4CLE6"/>